<protein>
    <recommendedName>
        <fullName evidence="1">VOC domain-containing protein</fullName>
    </recommendedName>
</protein>
<sequence length="121" mass="12837">MASEFDRVAWFQVGSSDPGAAQRFYGDLFGWTFRTDPGSGDQYHLASYAGEQAPSGGITQTDDGHAVFGVVVRDVAATCDRAVELGGKVLVPAVRTPDGLVFAHVLDAEANRFMVFTPPAA</sequence>
<gene>
    <name evidence="2" type="ORF">DFR68_101470</name>
</gene>
<evidence type="ECO:0000313" key="2">
    <source>
        <dbReference type="EMBL" id="RDI55636.1"/>
    </source>
</evidence>
<dbReference type="InterPro" id="IPR037523">
    <property type="entry name" value="VOC_core"/>
</dbReference>
<dbReference type="CDD" id="cd07247">
    <property type="entry name" value="SgaA_N_like"/>
    <property type="match status" value="1"/>
</dbReference>
<dbReference type="AlphaFoldDB" id="A0A370HFR8"/>
<dbReference type="EMBL" id="QQAZ01000001">
    <property type="protein sequence ID" value="RDI55636.1"/>
    <property type="molecule type" value="Genomic_DNA"/>
</dbReference>
<dbReference type="InterPro" id="IPR052164">
    <property type="entry name" value="Anthracycline_SecMetBiosynth"/>
</dbReference>
<dbReference type="Pfam" id="PF00903">
    <property type="entry name" value="Glyoxalase"/>
    <property type="match status" value="1"/>
</dbReference>
<name>A0A370HFR8_9NOCA</name>
<dbReference type="PANTHER" id="PTHR33993">
    <property type="entry name" value="GLYOXALASE-RELATED"/>
    <property type="match status" value="1"/>
</dbReference>
<dbReference type="STRING" id="1210089.GCA_001613165_06724"/>
<dbReference type="Gene3D" id="3.10.180.10">
    <property type="entry name" value="2,3-Dihydroxybiphenyl 1,2-Dioxygenase, domain 1"/>
    <property type="match status" value="1"/>
</dbReference>
<accession>A0A370HFR8</accession>
<dbReference type="InterPro" id="IPR029068">
    <property type="entry name" value="Glyas_Bleomycin-R_OHBP_Dase"/>
</dbReference>
<keyword evidence="3" id="KW-1185">Reference proteome</keyword>
<feature type="domain" description="VOC" evidence="1">
    <location>
        <begin position="7"/>
        <end position="118"/>
    </location>
</feature>
<dbReference type="OrthoDB" id="9793039at2"/>
<evidence type="ECO:0000313" key="3">
    <source>
        <dbReference type="Proteomes" id="UP000255355"/>
    </source>
</evidence>
<dbReference type="Proteomes" id="UP000255355">
    <property type="component" value="Unassembled WGS sequence"/>
</dbReference>
<dbReference type="InterPro" id="IPR004360">
    <property type="entry name" value="Glyas_Fos-R_dOase_dom"/>
</dbReference>
<dbReference type="RefSeq" id="WP_068029201.1">
    <property type="nucleotide sequence ID" value="NZ_QQAZ01000001.1"/>
</dbReference>
<comment type="caution">
    <text evidence="2">The sequence shown here is derived from an EMBL/GenBank/DDBJ whole genome shotgun (WGS) entry which is preliminary data.</text>
</comment>
<dbReference type="PROSITE" id="PS51819">
    <property type="entry name" value="VOC"/>
    <property type="match status" value="1"/>
</dbReference>
<dbReference type="SUPFAM" id="SSF54593">
    <property type="entry name" value="Glyoxalase/Bleomycin resistance protein/Dihydroxybiphenyl dioxygenase"/>
    <property type="match status" value="1"/>
</dbReference>
<proteinExistence type="predicted"/>
<evidence type="ECO:0000259" key="1">
    <source>
        <dbReference type="PROSITE" id="PS51819"/>
    </source>
</evidence>
<reference evidence="2 3" key="1">
    <citation type="submission" date="2018-07" db="EMBL/GenBank/DDBJ databases">
        <title>Genomic Encyclopedia of Type Strains, Phase IV (KMG-IV): sequencing the most valuable type-strain genomes for metagenomic binning, comparative biology and taxonomic classification.</title>
        <authorList>
            <person name="Goeker M."/>
        </authorList>
    </citation>
    <scope>NUCLEOTIDE SEQUENCE [LARGE SCALE GENOMIC DNA]</scope>
    <source>
        <strain evidence="2 3">DSM 44952</strain>
    </source>
</reference>
<organism evidence="2 3">
    <name type="scientific">Nocardia mexicana</name>
    <dbReference type="NCBI Taxonomy" id="279262"/>
    <lineage>
        <taxon>Bacteria</taxon>
        <taxon>Bacillati</taxon>
        <taxon>Actinomycetota</taxon>
        <taxon>Actinomycetes</taxon>
        <taxon>Mycobacteriales</taxon>
        <taxon>Nocardiaceae</taxon>
        <taxon>Nocardia</taxon>
    </lineage>
</organism>